<evidence type="ECO:0000256" key="1">
    <source>
        <dbReference type="ARBA" id="ARBA00004651"/>
    </source>
</evidence>
<dbReference type="PANTHER" id="PTHR43470:SF3">
    <property type="entry name" value="PHOSPHATE TRANSPORT SYSTEM PERMEASE PROTEIN PSTA-RELATED"/>
    <property type="match status" value="1"/>
</dbReference>
<feature type="transmembrane region" description="Helical" evidence="8">
    <location>
        <begin position="128"/>
        <end position="146"/>
    </location>
</feature>
<dbReference type="Pfam" id="PF00528">
    <property type="entry name" value="BPD_transp_1"/>
    <property type="match status" value="1"/>
</dbReference>
<dbReference type="RefSeq" id="WP_006701709.1">
    <property type="nucleotide sequence ID" value="NZ_PKHE01000002.1"/>
</dbReference>
<proteinExistence type="inferred from homology"/>
<evidence type="ECO:0000256" key="8">
    <source>
        <dbReference type="RuleBase" id="RU363043"/>
    </source>
</evidence>
<dbReference type="Gene3D" id="1.10.3720.10">
    <property type="entry name" value="MetI-like"/>
    <property type="match status" value="1"/>
</dbReference>
<feature type="transmembrane region" description="Helical" evidence="8">
    <location>
        <begin position="96"/>
        <end position="122"/>
    </location>
</feature>
<dbReference type="GO" id="GO:0035435">
    <property type="term" value="P:phosphate ion transmembrane transport"/>
    <property type="evidence" value="ECO:0007669"/>
    <property type="project" value="InterPro"/>
</dbReference>
<evidence type="ECO:0000256" key="3">
    <source>
        <dbReference type="ARBA" id="ARBA00022448"/>
    </source>
</evidence>
<dbReference type="InterPro" id="IPR035906">
    <property type="entry name" value="MetI-like_sf"/>
</dbReference>
<dbReference type="OrthoDB" id="9807065at2"/>
<feature type="transmembrane region" description="Helical" evidence="8">
    <location>
        <begin position="175"/>
        <end position="199"/>
    </location>
</feature>
<evidence type="ECO:0000313" key="10">
    <source>
        <dbReference type="EMBL" id="PKY90516.1"/>
    </source>
</evidence>
<keyword evidence="5 8" id="KW-0812">Transmembrane</keyword>
<dbReference type="InterPro" id="IPR005672">
    <property type="entry name" value="Phosphate_PstA"/>
</dbReference>
<evidence type="ECO:0000256" key="7">
    <source>
        <dbReference type="ARBA" id="ARBA00023136"/>
    </source>
</evidence>
<accession>A0A2I1K4E9</accession>
<dbReference type="EMBL" id="PKHE01000002">
    <property type="protein sequence ID" value="PKY90516.1"/>
    <property type="molecule type" value="Genomic_DNA"/>
</dbReference>
<dbReference type="PANTHER" id="PTHR43470">
    <property type="entry name" value="PHOSPHATE TRANSPORT SYSTEM PERMEASE PROTEIN PSTA-RELATED"/>
    <property type="match status" value="1"/>
</dbReference>
<keyword evidence="4 8" id="KW-1003">Cell membrane</keyword>
<keyword evidence="3" id="KW-0813">Transport</keyword>
<dbReference type="PROSITE" id="PS50928">
    <property type="entry name" value="ABC_TM1"/>
    <property type="match status" value="1"/>
</dbReference>
<feature type="domain" description="ABC transmembrane type-1" evidence="9">
    <location>
        <begin position="58"/>
        <end position="261"/>
    </location>
</feature>
<reference evidence="10 11" key="1">
    <citation type="submission" date="2017-12" db="EMBL/GenBank/DDBJ databases">
        <title>Phylogenetic diversity of female urinary microbiome.</title>
        <authorList>
            <person name="Thomas-White K."/>
            <person name="Wolfe A.J."/>
        </authorList>
    </citation>
    <scope>NUCLEOTIDE SEQUENCE [LARGE SCALE GENOMIC DNA]</scope>
    <source>
        <strain evidence="10 11">UMB0898</strain>
    </source>
</reference>
<feature type="transmembrane region" description="Helical" evidence="8">
    <location>
        <begin position="52"/>
        <end position="84"/>
    </location>
</feature>
<evidence type="ECO:0000256" key="6">
    <source>
        <dbReference type="ARBA" id="ARBA00022989"/>
    </source>
</evidence>
<sequence>MKDKLTLTRVLIWGAALFTLGILLFIIAYILWQGVPALSPEIFAWNYTTSNVSMMPAIISTLIIIVISLLIAGPIGVFTGFYLVEYANQNNKILPIIRLATDTLAAVPSIVYGLFGMLLFVTRLEWGYSHWAGIITITIMILPIIISSTEEALRAVDNSLRQASFGLGAGQLRTIFTVVLPVAMPGILSGIILSIGRIVGESAAFLYTLGSSSGMLSKLTDSGRTLAVHMYVLSSEGRHVQEAFATATVLIILVLVINYISTRLSRRLSQGGK</sequence>
<organism evidence="10 11">
    <name type="scientific">Falseniella ignava</name>
    <dbReference type="NCBI Taxonomy" id="137730"/>
    <lineage>
        <taxon>Bacteria</taxon>
        <taxon>Bacillati</taxon>
        <taxon>Bacillota</taxon>
        <taxon>Bacilli</taxon>
        <taxon>Lactobacillales</taxon>
        <taxon>Aerococcaceae</taxon>
        <taxon>Falseniella</taxon>
    </lineage>
</organism>
<feature type="transmembrane region" description="Helical" evidence="8">
    <location>
        <begin position="12"/>
        <end position="32"/>
    </location>
</feature>
<dbReference type="SUPFAM" id="SSF161098">
    <property type="entry name" value="MetI-like"/>
    <property type="match status" value="1"/>
</dbReference>
<evidence type="ECO:0000259" key="9">
    <source>
        <dbReference type="PROSITE" id="PS50928"/>
    </source>
</evidence>
<comment type="subcellular location">
    <subcellularLocation>
        <location evidence="1 8">Cell membrane</location>
        <topology evidence="1 8">Multi-pass membrane protein</topology>
    </subcellularLocation>
</comment>
<dbReference type="NCBIfam" id="TIGR00974">
    <property type="entry name" value="3a0107s02c"/>
    <property type="match status" value="1"/>
</dbReference>
<dbReference type="InterPro" id="IPR000515">
    <property type="entry name" value="MetI-like"/>
</dbReference>
<evidence type="ECO:0000313" key="11">
    <source>
        <dbReference type="Proteomes" id="UP000234384"/>
    </source>
</evidence>
<dbReference type="CDD" id="cd06261">
    <property type="entry name" value="TM_PBP2"/>
    <property type="match status" value="1"/>
</dbReference>
<evidence type="ECO:0000256" key="2">
    <source>
        <dbReference type="ARBA" id="ARBA00007069"/>
    </source>
</evidence>
<protein>
    <recommendedName>
        <fullName evidence="8">Phosphate transport system permease protein PstA</fullName>
    </recommendedName>
</protein>
<gene>
    <name evidence="10" type="primary">pstA</name>
    <name evidence="10" type="ORF">CYJ57_01240</name>
</gene>
<dbReference type="GO" id="GO:0005315">
    <property type="term" value="F:phosphate transmembrane transporter activity"/>
    <property type="evidence" value="ECO:0007669"/>
    <property type="project" value="InterPro"/>
</dbReference>
<evidence type="ECO:0000256" key="4">
    <source>
        <dbReference type="ARBA" id="ARBA00022475"/>
    </source>
</evidence>
<dbReference type="AlphaFoldDB" id="A0A2I1K4E9"/>
<comment type="caution">
    <text evidence="10">The sequence shown here is derived from an EMBL/GenBank/DDBJ whole genome shotgun (WGS) entry which is preliminary data.</text>
</comment>
<name>A0A2I1K4E9_9LACT</name>
<feature type="transmembrane region" description="Helical" evidence="8">
    <location>
        <begin position="243"/>
        <end position="260"/>
    </location>
</feature>
<comment type="similarity">
    <text evidence="2 8">Belongs to the binding-protein-dependent transport system permease family. CysTW subfamily.</text>
</comment>
<dbReference type="GO" id="GO:0005886">
    <property type="term" value="C:plasma membrane"/>
    <property type="evidence" value="ECO:0007669"/>
    <property type="project" value="UniProtKB-SubCell"/>
</dbReference>
<evidence type="ECO:0000256" key="5">
    <source>
        <dbReference type="ARBA" id="ARBA00022692"/>
    </source>
</evidence>
<keyword evidence="6 8" id="KW-1133">Transmembrane helix</keyword>
<dbReference type="Proteomes" id="UP000234384">
    <property type="component" value="Unassembled WGS sequence"/>
</dbReference>
<keyword evidence="7 8" id="KW-0472">Membrane</keyword>